<evidence type="ECO:0000256" key="1">
    <source>
        <dbReference type="SAM" id="MobiDB-lite"/>
    </source>
</evidence>
<comment type="caution">
    <text evidence="3">The sequence shown here is derived from an EMBL/GenBank/DDBJ whole genome shotgun (WGS) entry which is preliminary data.</text>
</comment>
<sequence length="106" mass="11093">MNPNRKMWISAGVVGVVLVGGFSVAAAAAAGRAGTAGQETGVMVEPNPAGTPAQPQPTPSETYIVSEDINPDPRDVGLYWTEDRLEQAEPLPIPVATPDIEDRTPN</sequence>
<reference evidence="3 4" key="1">
    <citation type="submission" date="2018-06" db="EMBL/GenBank/DDBJ databases">
        <title>Sphaerisporangium craniellae sp. nov., isolated from a marine sponge in the South China Sea.</title>
        <authorList>
            <person name="Li L."/>
        </authorList>
    </citation>
    <scope>NUCLEOTIDE SEQUENCE [LARGE SCALE GENOMIC DNA]</scope>
    <source>
        <strain evidence="3 4">LHW63015</strain>
    </source>
</reference>
<feature type="region of interest" description="Disordered" evidence="1">
    <location>
        <begin position="33"/>
        <end position="106"/>
    </location>
</feature>
<evidence type="ECO:0000313" key="3">
    <source>
        <dbReference type="EMBL" id="RBQ19351.1"/>
    </source>
</evidence>
<protein>
    <submittedName>
        <fullName evidence="3">Uncharacterized protein</fullName>
    </submittedName>
</protein>
<dbReference type="AlphaFoldDB" id="A0A366LZJ4"/>
<dbReference type="Proteomes" id="UP000253303">
    <property type="component" value="Unassembled WGS sequence"/>
</dbReference>
<name>A0A366LZJ4_9ACTN</name>
<feature type="compositionally biased region" description="Basic and acidic residues" evidence="1">
    <location>
        <begin position="71"/>
        <end position="87"/>
    </location>
</feature>
<dbReference type="OrthoDB" id="4334474at2"/>
<feature type="chain" id="PRO_5038468700" evidence="2">
    <location>
        <begin position="29"/>
        <end position="106"/>
    </location>
</feature>
<organism evidence="3 4">
    <name type="scientific">Spongiactinospora rosea</name>
    <dbReference type="NCBI Taxonomy" id="2248750"/>
    <lineage>
        <taxon>Bacteria</taxon>
        <taxon>Bacillati</taxon>
        <taxon>Actinomycetota</taxon>
        <taxon>Actinomycetes</taxon>
        <taxon>Streptosporangiales</taxon>
        <taxon>Streptosporangiaceae</taxon>
        <taxon>Spongiactinospora</taxon>
    </lineage>
</organism>
<feature type="signal peptide" evidence="2">
    <location>
        <begin position="1"/>
        <end position="28"/>
    </location>
</feature>
<proteinExistence type="predicted"/>
<evidence type="ECO:0000313" key="4">
    <source>
        <dbReference type="Proteomes" id="UP000253303"/>
    </source>
</evidence>
<gene>
    <name evidence="3" type="ORF">DP939_15595</name>
</gene>
<dbReference type="EMBL" id="QMEY01000005">
    <property type="protein sequence ID" value="RBQ19351.1"/>
    <property type="molecule type" value="Genomic_DNA"/>
</dbReference>
<keyword evidence="2" id="KW-0732">Signal</keyword>
<keyword evidence="4" id="KW-1185">Reference proteome</keyword>
<dbReference type="RefSeq" id="WP_113981411.1">
    <property type="nucleotide sequence ID" value="NZ_QMEY01000005.1"/>
</dbReference>
<evidence type="ECO:0000256" key="2">
    <source>
        <dbReference type="SAM" id="SignalP"/>
    </source>
</evidence>
<accession>A0A366LZJ4</accession>